<dbReference type="AlphaFoldDB" id="A0A7H8NF85"/>
<reference evidence="2 3" key="1">
    <citation type="submission" date="2020-06" db="EMBL/GenBank/DDBJ databases">
        <title>Genome mining for natural products.</title>
        <authorList>
            <person name="Zhang B."/>
            <person name="Shi J."/>
            <person name="Ge H."/>
        </authorList>
    </citation>
    <scope>NUCLEOTIDE SEQUENCE [LARGE SCALE GENOMIC DNA]</scope>
    <source>
        <strain evidence="2 3">NA00687</strain>
    </source>
</reference>
<organism evidence="2 3">
    <name type="scientific">Streptomyces buecherae</name>
    <dbReference type="NCBI Taxonomy" id="2763006"/>
    <lineage>
        <taxon>Bacteria</taxon>
        <taxon>Bacillati</taxon>
        <taxon>Actinomycetota</taxon>
        <taxon>Actinomycetes</taxon>
        <taxon>Kitasatosporales</taxon>
        <taxon>Streptomycetaceae</taxon>
        <taxon>Streptomyces</taxon>
    </lineage>
</organism>
<dbReference type="EMBL" id="CP054929">
    <property type="protein sequence ID" value="QKW53135.1"/>
    <property type="molecule type" value="Genomic_DNA"/>
</dbReference>
<feature type="region of interest" description="Disordered" evidence="1">
    <location>
        <begin position="277"/>
        <end position="427"/>
    </location>
</feature>
<dbReference type="Gene3D" id="3.40.50.10900">
    <property type="entry name" value="PAC-like subunit"/>
    <property type="match status" value="1"/>
</dbReference>
<dbReference type="InterPro" id="IPR038389">
    <property type="entry name" value="PSMG2_sf"/>
</dbReference>
<proteinExistence type="predicted"/>
<dbReference type="Proteomes" id="UP000509303">
    <property type="component" value="Chromosome"/>
</dbReference>
<dbReference type="RefSeq" id="WP_176164845.1">
    <property type="nucleotide sequence ID" value="NZ_CP054929.1"/>
</dbReference>
<evidence type="ECO:0000313" key="2">
    <source>
        <dbReference type="EMBL" id="QKW53135.1"/>
    </source>
</evidence>
<dbReference type="Pfam" id="PF09754">
    <property type="entry name" value="PAC2"/>
    <property type="match status" value="1"/>
</dbReference>
<feature type="compositionally biased region" description="Acidic residues" evidence="1">
    <location>
        <begin position="413"/>
        <end position="427"/>
    </location>
</feature>
<evidence type="ECO:0000256" key="1">
    <source>
        <dbReference type="SAM" id="MobiDB-lite"/>
    </source>
</evidence>
<dbReference type="SUPFAM" id="SSF159659">
    <property type="entry name" value="Cgl1923-like"/>
    <property type="match status" value="1"/>
</dbReference>
<name>A0A7H8NF85_9ACTN</name>
<feature type="compositionally biased region" description="Basic and acidic residues" evidence="1">
    <location>
        <begin position="353"/>
        <end position="375"/>
    </location>
</feature>
<accession>A0A7H8NF85</accession>
<keyword evidence="3" id="KW-1185">Reference proteome</keyword>
<feature type="compositionally biased region" description="Basic and acidic residues" evidence="1">
    <location>
        <begin position="382"/>
        <end position="404"/>
    </location>
</feature>
<feature type="compositionally biased region" description="Basic and acidic residues" evidence="1">
    <location>
        <begin position="315"/>
        <end position="336"/>
    </location>
</feature>
<protein>
    <submittedName>
        <fullName evidence="2">PAC2 family protein</fullName>
    </submittedName>
</protein>
<dbReference type="InterPro" id="IPR019151">
    <property type="entry name" value="Proteasome_assmbl_chaperone_2"/>
</dbReference>
<gene>
    <name evidence="2" type="ORF">HUT08_30405</name>
</gene>
<evidence type="ECO:0000313" key="3">
    <source>
        <dbReference type="Proteomes" id="UP000509303"/>
    </source>
</evidence>
<sequence>MIELEGVPELIDPVMICAFEGWNDAGDAASTAVGHLDREWKGEVFAALDAEDYYDFQVNRPTVWLDGGVRKVTWPTTRLSVVRTGGDKPRDLVLVRGIEPSMRWRSFCNEILGFAHELGVEMVVVLGALLGDTPHTRPVPVSGVTSDPDLARSLDLEESRYEGPTGIVGILQESCTHAGVPAVSLWAAVPHYVSQPPNPKATLALLNRLEDLLELRIPLGELPEDARAWQLGVDQLAAEDSEVAEYVQSLEEARDTAELPEASGEAIAREFERYLRRRDGQPGPGGHASDSGVADSRDSYLRDPGSGRARPTRSTARDEPRDEPREESSDAAKAEPDGAAATGDGRPAGGAKPRGEEAGKAERAESRAEGERAEDRAEDEAERAGQGEAEEGKPERGPDQDAGRETGGSDGPDGPDEDAGDEADGNA</sequence>